<dbReference type="EMBL" id="CAEY01000349">
    <property type="status" value="NOT_ANNOTATED_CDS"/>
    <property type="molecule type" value="Genomic_DNA"/>
</dbReference>
<feature type="region of interest" description="Disordered" evidence="1">
    <location>
        <begin position="29"/>
        <end position="54"/>
    </location>
</feature>
<evidence type="ECO:0000313" key="3">
    <source>
        <dbReference type="Proteomes" id="UP000015104"/>
    </source>
</evidence>
<protein>
    <submittedName>
        <fullName evidence="2">Uncharacterized protein</fullName>
    </submittedName>
</protein>
<proteinExistence type="predicted"/>
<feature type="compositionally biased region" description="Basic and acidic residues" evidence="1">
    <location>
        <begin position="30"/>
        <end position="54"/>
    </location>
</feature>
<keyword evidence="3" id="KW-1185">Reference proteome</keyword>
<dbReference type="Proteomes" id="UP000015104">
    <property type="component" value="Unassembled WGS sequence"/>
</dbReference>
<dbReference type="EMBL" id="CAEY01000348">
    <property type="status" value="NOT_ANNOTATED_CDS"/>
    <property type="molecule type" value="Genomic_DNA"/>
</dbReference>
<evidence type="ECO:0000256" key="1">
    <source>
        <dbReference type="SAM" id="MobiDB-lite"/>
    </source>
</evidence>
<evidence type="ECO:0000313" key="2">
    <source>
        <dbReference type="EnsemblMetazoa" id="tetur17g03120.1"/>
    </source>
</evidence>
<reference evidence="3" key="1">
    <citation type="submission" date="2011-08" db="EMBL/GenBank/DDBJ databases">
        <authorList>
            <person name="Rombauts S."/>
        </authorList>
    </citation>
    <scope>NUCLEOTIDE SEQUENCE</scope>
    <source>
        <strain evidence="3">London</strain>
    </source>
</reference>
<dbReference type="EnsemblMetazoa" id="tetur17g03120.1">
    <property type="protein sequence ID" value="tetur17g03120.1"/>
    <property type="gene ID" value="tetur17g03120"/>
</dbReference>
<accession>T1KQ74</accession>
<dbReference type="AlphaFoldDB" id="T1KQ74"/>
<organism evidence="2 3">
    <name type="scientific">Tetranychus urticae</name>
    <name type="common">Two-spotted spider mite</name>
    <dbReference type="NCBI Taxonomy" id="32264"/>
    <lineage>
        <taxon>Eukaryota</taxon>
        <taxon>Metazoa</taxon>
        <taxon>Ecdysozoa</taxon>
        <taxon>Arthropoda</taxon>
        <taxon>Chelicerata</taxon>
        <taxon>Arachnida</taxon>
        <taxon>Acari</taxon>
        <taxon>Acariformes</taxon>
        <taxon>Trombidiformes</taxon>
        <taxon>Prostigmata</taxon>
        <taxon>Eleutherengona</taxon>
        <taxon>Raphignathae</taxon>
        <taxon>Tetranychoidea</taxon>
        <taxon>Tetranychidae</taxon>
        <taxon>Tetranychus</taxon>
    </lineage>
</organism>
<sequence>MVVLLLIWTRYLQPIFQPIIDAWVTPKAVNDPKKDDEKSEASTSDKNEKPIKAD</sequence>
<dbReference type="HOGENOM" id="CLU_3052912_0_0_1"/>
<reference evidence="2" key="2">
    <citation type="submission" date="2015-06" db="UniProtKB">
        <authorList>
            <consortium name="EnsemblMetazoa"/>
        </authorList>
    </citation>
    <scope>IDENTIFICATION</scope>
</reference>
<name>T1KQ74_TETUR</name>